<dbReference type="PANTHER" id="PTHR24559">
    <property type="entry name" value="TRANSPOSON TY3-I GAG-POL POLYPROTEIN"/>
    <property type="match status" value="1"/>
</dbReference>
<dbReference type="AlphaFoldDB" id="A0A564Z3U1"/>
<dbReference type="InterPro" id="IPR053134">
    <property type="entry name" value="RNA-dir_DNA_polymerase"/>
</dbReference>
<dbReference type="PANTHER" id="PTHR24559:SF444">
    <property type="entry name" value="REVERSE TRANSCRIPTASE DOMAIN-CONTAINING PROTEIN"/>
    <property type="match status" value="1"/>
</dbReference>
<feature type="domain" description="Reverse transcriptase" evidence="1">
    <location>
        <begin position="108"/>
        <end position="178"/>
    </location>
</feature>
<protein>
    <recommendedName>
        <fullName evidence="1">Reverse transcriptase domain-containing protein</fullName>
    </recommendedName>
</protein>
<keyword evidence="3" id="KW-1185">Reference proteome</keyword>
<dbReference type="Proteomes" id="UP000321570">
    <property type="component" value="Unassembled WGS sequence"/>
</dbReference>
<evidence type="ECO:0000259" key="1">
    <source>
        <dbReference type="Pfam" id="PF00078"/>
    </source>
</evidence>
<dbReference type="Pfam" id="PF00078">
    <property type="entry name" value="RVT_1"/>
    <property type="match status" value="1"/>
</dbReference>
<dbReference type="Gene3D" id="3.30.70.270">
    <property type="match status" value="1"/>
</dbReference>
<sequence>MEVEEIIFACITVGTVLQHTTVYHSVNFKLTREMSQPGSSDGISEISVLPPTSADRTSTNHSLILAAANGSPIETFGQKSVALDLGHILDPGIIRRSSSNWSSALSLIPKKSGDWRPCGDYRALNSIRVPDNYLIPNVQDFSSNLRNEKIFSKFDLVRPYNQIPLATADISKTAIATPFGLFEFP</sequence>
<reference evidence="2 3" key="1">
    <citation type="submission" date="2019-07" db="EMBL/GenBank/DDBJ databases">
        <authorList>
            <person name="Jastrzebski P J."/>
            <person name="Paukszto L."/>
            <person name="Jastrzebski P J."/>
        </authorList>
    </citation>
    <scope>NUCLEOTIDE SEQUENCE [LARGE SCALE GENOMIC DNA]</scope>
    <source>
        <strain evidence="2 3">WMS-il1</strain>
    </source>
</reference>
<evidence type="ECO:0000313" key="3">
    <source>
        <dbReference type="Proteomes" id="UP000321570"/>
    </source>
</evidence>
<dbReference type="InterPro" id="IPR043502">
    <property type="entry name" value="DNA/RNA_pol_sf"/>
</dbReference>
<organism evidence="2 3">
    <name type="scientific">Hymenolepis diminuta</name>
    <name type="common">Rat tapeworm</name>
    <dbReference type="NCBI Taxonomy" id="6216"/>
    <lineage>
        <taxon>Eukaryota</taxon>
        <taxon>Metazoa</taxon>
        <taxon>Spiralia</taxon>
        <taxon>Lophotrochozoa</taxon>
        <taxon>Platyhelminthes</taxon>
        <taxon>Cestoda</taxon>
        <taxon>Eucestoda</taxon>
        <taxon>Cyclophyllidea</taxon>
        <taxon>Hymenolepididae</taxon>
        <taxon>Hymenolepis</taxon>
    </lineage>
</organism>
<dbReference type="SUPFAM" id="SSF56672">
    <property type="entry name" value="DNA/RNA polymerases"/>
    <property type="match status" value="1"/>
</dbReference>
<dbReference type="InterPro" id="IPR000477">
    <property type="entry name" value="RT_dom"/>
</dbReference>
<dbReference type="InterPro" id="IPR043128">
    <property type="entry name" value="Rev_trsase/Diguanyl_cyclase"/>
</dbReference>
<accession>A0A564Z3U1</accession>
<dbReference type="Gene3D" id="3.10.10.10">
    <property type="entry name" value="HIV Type 1 Reverse Transcriptase, subunit A, domain 1"/>
    <property type="match status" value="1"/>
</dbReference>
<name>A0A564Z3U1_HYMDI</name>
<dbReference type="CDD" id="cd01647">
    <property type="entry name" value="RT_LTR"/>
    <property type="match status" value="1"/>
</dbReference>
<proteinExistence type="predicted"/>
<dbReference type="EMBL" id="CABIJS010000555">
    <property type="protein sequence ID" value="VUZ53598.1"/>
    <property type="molecule type" value="Genomic_DNA"/>
</dbReference>
<evidence type="ECO:0000313" key="2">
    <source>
        <dbReference type="EMBL" id="VUZ53598.1"/>
    </source>
</evidence>
<gene>
    <name evidence="2" type="ORF">WMSIL1_LOCUS11854</name>
</gene>